<evidence type="ECO:0000313" key="2">
    <source>
        <dbReference type="Proteomes" id="UP000828390"/>
    </source>
</evidence>
<dbReference type="Proteomes" id="UP000828390">
    <property type="component" value="Unassembled WGS sequence"/>
</dbReference>
<gene>
    <name evidence="1" type="ORF">DPMN_126178</name>
</gene>
<evidence type="ECO:0000313" key="1">
    <source>
        <dbReference type="EMBL" id="KAH3824343.1"/>
    </source>
</evidence>
<reference evidence="1" key="1">
    <citation type="journal article" date="2019" name="bioRxiv">
        <title>The Genome of the Zebra Mussel, Dreissena polymorpha: A Resource for Invasive Species Research.</title>
        <authorList>
            <person name="McCartney M.A."/>
            <person name="Auch B."/>
            <person name="Kono T."/>
            <person name="Mallez S."/>
            <person name="Zhang Y."/>
            <person name="Obille A."/>
            <person name="Becker A."/>
            <person name="Abrahante J.E."/>
            <person name="Garbe J."/>
            <person name="Badalamenti J.P."/>
            <person name="Herman A."/>
            <person name="Mangelson H."/>
            <person name="Liachko I."/>
            <person name="Sullivan S."/>
            <person name="Sone E.D."/>
            <person name="Koren S."/>
            <person name="Silverstein K.A.T."/>
            <person name="Beckman K.B."/>
            <person name="Gohl D.M."/>
        </authorList>
    </citation>
    <scope>NUCLEOTIDE SEQUENCE</scope>
    <source>
        <strain evidence="1">Duluth1</strain>
        <tissue evidence="1">Whole animal</tissue>
    </source>
</reference>
<name>A0A9D4JXW1_DREPO</name>
<dbReference type="AlphaFoldDB" id="A0A9D4JXW1"/>
<keyword evidence="2" id="KW-1185">Reference proteome</keyword>
<accession>A0A9D4JXW1</accession>
<organism evidence="1 2">
    <name type="scientific">Dreissena polymorpha</name>
    <name type="common">Zebra mussel</name>
    <name type="synonym">Mytilus polymorpha</name>
    <dbReference type="NCBI Taxonomy" id="45954"/>
    <lineage>
        <taxon>Eukaryota</taxon>
        <taxon>Metazoa</taxon>
        <taxon>Spiralia</taxon>
        <taxon>Lophotrochozoa</taxon>
        <taxon>Mollusca</taxon>
        <taxon>Bivalvia</taxon>
        <taxon>Autobranchia</taxon>
        <taxon>Heteroconchia</taxon>
        <taxon>Euheterodonta</taxon>
        <taxon>Imparidentia</taxon>
        <taxon>Neoheterodontei</taxon>
        <taxon>Myida</taxon>
        <taxon>Dreissenoidea</taxon>
        <taxon>Dreissenidae</taxon>
        <taxon>Dreissena</taxon>
    </lineage>
</organism>
<protein>
    <submittedName>
        <fullName evidence="1">Uncharacterized protein</fullName>
    </submittedName>
</protein>
<dbReference type="EMBL" id="JAIWYP010000005">
    <property type="protein sequence ID" value="KAH3824343.1"/>
    <property type="molecule type" value="Genomic_DNA"/>
</dbReference>
<sequence length="106" mass="11838">MVIPSGIASIRLAPHHAAWSRLMNDASRVPTLHGGVASDVTGTTYLSLTYFKHVEKSFPNLLRLKTSNSTRCHFDLQRLIAIENEHYEKGCATCELLKRNCVIQGE</sequence>
<comment type="caution">
    <text evidence="1">The sequence shown here is derived from an EMBL/GenBank/DDBJ whole genome shotgun (WGS) entry which is preliminary data.</text>
</comment>
<proteinExistence type="predicted"/>
<reference evidence="1" key="2">
    <citation type="submission" date="2020-11" db="EMBL/GenBank/DDBJ databases">
        <authorList>
            <person name="McCartney M.A."/>
            <person name="Auch B."/>
            <person name="Kono T."/>
            <person name="Mallez S."/>
            <person name="Becker A."/>
            <person name="Gohl D.M."/>
            <person name="Silverstein K.A.T."/>
            <person name="Koren S."/>
            <person name="Bechman K.B."/>
            <person name="Herman A."/>
            <person name="Abrahante J.E."/>
            <person name="Garbe J."/>
        </authorList>
    </citation>
    <scope>NUCLEOTIDE SEQUENCE</scope>
    <source>
        <strain evidence="1">Duluth1</strain>
        <tissue evidence="1">Whole animal</tissue>
    </source>
</reference>